<feature type="binding site" evidence="10">
    <location>
        <begin position="528"/>
        <end position="534"/>
    </location>
    <ligand>
        <name>S-adenosyl-L-methionine</name>
        <dbReference type="ChEBI" id="CHEBI:59789"/>
    </ligand>
</feature>
<evidence type="ECO:0000256" key="2">
    <source>
        <dbReference type="ARBA" id="ARBA00007461"/>
    </source>
</evidence>
<comment type="similarity">
    <text evidence="2">Belongs to the EMC8/EMC9 family.</text>
</comment>
<dbReference type="InterPro" id="IPR018314">
    <property type="entry name" value="RsmB/NOL1/NOP2-like_CS"/>
</dbReference>
<dbReference type="AlphaFoldDB" id="A0AAD2DI90"/>
<keyword evidence="9" id="KW-0539">Nucleus</keyword>
<dbReference type="InterPro" id="IPR006204">
    <property type="entry name" value="GHMP_kinase_N_dom"/>
</dbReference>
<dbReference type="InterPro" id="IPR001678">
    <property type="entry name" value="MeTrfase_RsmB-F_NOP2_dom"/>
</dbReference>
<dbReference type="InterPro" id="IPR011023">
    <property type="entry name" value="Nop2p"/>
</dbReference>
<dbReference type="PROSITE" id="PS51686">
    <property type="entry name" value="SAM_MT_RSMB_NOP"/>
    <property type="match status" value="1"/>
</dbReference>
<dbReference type="EMBL" id="OU503036">
    <property type="protein sequence ID" value="CAI9755019.1"/>
    <property type="molecule type" value="Genomic_DNA"/>
</dbReference>
<name>A0AAD2DI90_9LAMI</name>
<dbReference type="Proteomes" id="UP000834106">
    <property type="component" value="Chromosome 1"/>
</dbReference>
<dbReference type="SUPFAM" id="SSF53335">
    <property type="entry name" value="S-adenosyl-L-methionine-dependent methyltransferases"/>
    <property type="match status" value="1"/>
</dbReference>
<keyword evidence="8 10" id="KW-0694">RNA-binding</keyword>
<feature type="region of interest" description="Disordered" evidence="11">
    <location>
        <begin position="344"/>
        <end position="370"/>
    </location>
</feature>
<feature type="binding site" evidence="10">
    <location>
        <position position="579"/>
    </location>
    <ligand>
        <name>S-adenosyl-L-methionine</name>
        <dbReference type="ChEBI" id="CHEBI:59789"/>
    </ligand>
</feature>
<dbReference type="PRINTS" id="PR02008">
    <property type="entry name" value="RCMTFAMILY"/>
</dbReference>
<feature type="active site" description="Nucleophile" evidence="10">
    <location>
        <position position="655"/>
    </location>
</feature>
<dbReference type="InterPro" id="IPR014721">
    <property type="entry name" value="Ribsml_uS5_D2-typ_fold_subgr"/>
</dbReference>
<dbReference type="PRINTS" id="PR02012">
    <property type="entry name" value="RCMTNOP2"/>
</dbReference>
<evidence type="ECO:0000256" key="5">
    <source>
        <dbReference type="ARBA" id="ARBA00022603"/>
    </source>
</evidence>
<dbReference type="PROSITE" id="PS01153">
    <property type="entry name" value="NOL1_NOP2_SUN"/>
    <property type="match status" value="1"/>
</dbReference>
<dbReference type="PROSITE" id="PS50249">
    <property type="entry name" value="MPN"/>
    <property type="match status" value="1"/>
</dbReference>
<evidence type="ECO:0000256" key="3">
    <source>
        <dbReference type="ARBA" id="ARBA00007494"/>
    </source>
</evidence>
<protein>
    <submittedName>
        <fullName evidence="14">Uncharacterized protein</fullName>
    </submittedName>
</protein>
<dbReference type="Pfam" id="PF01189">
    <property type="entry name" value="Methyltr_RsmB-F"/>
    <property type="match status" value="1"/>
</dbReference>
<evidence type="ECO:0000256" key="10">
    <source>
        <dbReference type="PROSITE-ProRule" id="PRU01023"/>
    </source>
</evidence>
<feature type="binding site" evidence="10">
    <location>
        <position position="552"/>
    </location>
    <ligand>
        <name>S-adenosyl-L-methionine</name>
        <dbReference type="ChEBI" id="CHEBI:59789"/>
    </ligand>
</feature>
<evidence type="ECO:0000256" key="6">
    <source>
        <dbReference type="ARBA" id="ARBA00022679"/>
    </source>
</evidence>
<feature type="region of interest" description="Disordered" evidence="11">
    <location>
        <begin position="727"/>
        <end position="803"/>
    </location>
</feature>
<feature type="compositionally biased region" description="Basic and acidic residues" evidence="11">
    <location>
        <begin position="248"/>
        <end position="257"/>
    </location>
</feature>
<dbReference type="InterPro" id="IPR037518">
    <property type="entry name" value="MPN"/>
</dbReference>
<dbReference type="Gene3D" id="3.30.70.1170">
    <property type="entry name" value="Sun protein, domain 3"/>
    <property type="match status" value="1"/>
</dbReference>
<dbReference type="FunFam" id="3.30.70.1170:FF:000001">
    <property type="entry name" value="Ribosomal RNA methyltransferase Nop2"/>
    <property type="match status" value="1"/>
</dbReference>
<feature type="compositionally biased region" description="Acidic residues" evidence="11">
    <location>
        <begin position="272"/>
        <end position="294"/>
    </location>
</feature>
<dbReference type="InterPro" id="IPR005366">
    <property type="entry name" value="EMC8/9"/>
</dbReference>
<dbReference type="SUPFAM" id="SSF54211">
    <property type="entry name" value="Ribosomal protein S5 domain 2-like"/>
    <property type="match status" value="1"/>
</dbReference>
<dbReference type="GO" id="GO:0003723">
    <property type="term" value="F:RNA binding"/>
    <property type="evidence" value="ECO:0007669"/>
    <property type="project" value="UniProtKB-UniRule"/>
</dbReference>
<feature type="domain" description="MPN" evidence="12">
    <location>
        <begin position="7"/>
        <end position="141"/>
    </location>
</feature>
<evidence type="ECO:0000256" key="4">
    <source>
        <dbReference type="ARBA" id="ARBA00022517"/>
    </source>
</evidence>
<evidence type="ECO:0000256" key="8">
    <source>
        <dbReference type="ARBA" id="ARBA00022884"/>
    </source>
</evidence>
<evidence type="ECO:0000259" key="12">
    <source>
        <dbReference type="PROSITE" id="PS50249"/>
    </source>
</evidence>
<dbReference type="Gene3D" id="3.30.230.10">
    <property type="match status" value="1"/>
</dbReference>
<keyword evidence="6 10" id="KW-0808">Transferase</keyword>
<sequence length="947" mass="105251">MGGESRYEIHQNAYIKLVLHALKHRTSAVDAALIGRSSSAGESVEIVDSVPLFHSQIGLLPPLEISLMMIEEYYGEKGLSIVGYFHANERSDDLELASVAKNIGDHITRYFPQAALLLLDNKRLEGLPKGKDRSPVMQLYMKDASRSWKLVGSDGSNKLAIKEPSANIVLLDYISSEKWKDIIDFDDHLDDISKDWLNSELFHDFFDSASSSPNLEGILWTVMAAPKNKTKTKSQNPHPRKKQKKVPLAKEPEREDLLSDSDGMDEVKEQEESNEEQEFNSDLDMSSDGDDPFADDILKGSDDEEEASDVDSDSDSDASDIETKARAIDEEKARVEEEAEAELQLNIKEEADEFRLPTEEELKEETHRPPDLSNLQRRIKEIARVLSNFKSLRQDGATRKDYVDQLKLDLSSYYGYNEFLIEALVEMFPIVELMELIEAFEKPRPICLRTNTLKSRRRDLAGVLLNRGVNLDPLSKWSKVGLVVYDSQVPIGATPEYMAGYYMLQSASSFLPVMALAPQEKERIVDVAAAPGGKTTYIAALMKNSGIIYANEMKESRLKSLNANLHRMGVTNTIVCNYDGRELPKVLGNNTVDRVLLDAPCSGTGVISKDESVKTSKSALDIQNCAHLQKQLILAAIDMVDANSKSGGYIVYSTCSIMVAENEAVIDYALKKRDVKLVPCGLDFGRPGFVRFREHRFHTSLEKTRRFYPHVHNMDGFFVAKLKKMSNSKATPNPSEPSEVVEQGPDLMESNDQNNGEGDIHQHSKKKEVAKEHRRLSIGSTKGEKGENPQVTEKKMKRKRPSREEIARIREEKRNVLRLAKRKGKRNGGTLPISDRVSTLWAALGDFVTLRVDPSVHPDEVSISDISGAGSKLSKNPLWNCAGIAVIAVMKMLNVRSVGLSLSLEKCLPLGSGLDSSAASADAAVVAVSELFGGKLPVSELVLAELE</sequence>
<evidence type="ECO:0000256" key="11">
    <source>
        <dbReference type="SAM" id="MobiDB-lite"/>
    </source>
</evidence>
<dbReference type="InterPro" id="IPR023273">
    <property type="entry name" value="RCMT_NOP2"/>
</dbReference>
<dbReference type="GO" id="GO:0009383">
    <property type="term" value="F:rRNA (cytosine-C5-)-methyltransferase activity"/>
    <property type="evidence" value="ECO:0007669"/>
    <property type="project" value="TreeGrafter"/>
</dbReference>
<feature type="domain" description="SAM-dependent MTase RsmB/NOP-type" evidence="13">
    <location>
        <begin position="436"/>
        <end position="725"/>
    </location>
</feature>
<dbReference type="Pfam" id="PF00288">
    <property type="entry name" value="GHMP_kinases_N"/>
    <property type="match status" value="1"/>
</dbReference>
<keyword evidence="15" id="KW-1185">Reference proteome</keyword>
<dbReference type="PANTHER" id="PTHR22807">
    <property type="entry name" value="NOP2 YEAST -RELATED NOL1/NOP2/FMU SUN DOMAIN-CONTAINING"/>
    <property type="match status" value="1"/>
</dbReference>
<accession>A0AAD2DI90</accession>
<keyword evidence="4" id="KW-0690">Ribosome biogenesis</keyword>
<proteinExistence type="inferred from homology"/>
<dbReference type="InterPro" id="IPR029063">
    <property type="entry name" value="SAM-dependent_MTases_sf"/>
</dbReference>
<feature type="compositionally biased region" description="Acidic residues" evidence="11">
    <location>
        <begin position="302"/>
        <end position="320"/>
    </location>
</feature>
<dbReference type="GO" id="GO:0000470">
    <property type="term" value="P:maturation of LSU-rRNA"/>
    <property type="evidence" value="ECO:0007669"/>
    <property type="project" value="TreeGrafter"/>
</dbReference>
<feature type="compositionally biased region" description="Basic and acidic residues" evidence="11">
    <location>
        <begin position="758"/>
        <end position="771"/>
    </location>
</feature>
<dbReference type="InterPro" id="IPR049560">
    <property type="entry name" value="MeTrfase_RsmB-F_NOP2_cat"/>
</dbReference>
<evidence type="ECO:0000313" key="15">
    <source>
        <dbReference type="Proteomes" id="UP000834106"/>
    </source>
</evidence>
<feature type="compositionally biased region" description="Basic residues" evidence="11">
    <location>
        <begin position="228"/>
        <end position="247"/>
    </location>
</feature>
<dbReference type="CDD" id="cd08060">
    <property type="entry name" value="MPN_UPF0172"/>
    <property type="match status" value="1"/>
</dbReference>
<dbReference type="GO" id="GO:0005730">
    <property type="term" value="C:nucleolus"/>
    <property type="evidence" value="ECO:0007669"/>
    <property type="project" value="UniProtKB-SubCell"/>
</dbReference>
<feature type="region of interest" description="Disordered" evidence="11">
    <location>
        <begin position="228"/>
        <end position="322"/>
    </location>
</feature>
<evidence type="ECO:0000256" key="7">
    <source>
        <dbReference type="ARBA" id="ARBA00022691"/>
    </source>
</evidence>
<keyword evidence="5 10" id="KW-0489">Methyltransferase</keyword>
<dbReference type="InterPro" id="IPR020568">
    <property type="entry name" value="Ribosomal_Su5_D2-typ_SF"/>
</dbReference>
<comment type="subcellular location">
    <subcellularLocation>
        <location evidence="1">Nucleus</location>
        <location evidence="1">Nucleolus</location>
    </subcellularLocation>
</comment>
<reference evidence="14" key="1">
    <citation type="submission" date="2023-05" db="EMBL/GenBank/DDBJ databases">
        <authorList>
            <person name="Huff M."/>
        </authorList>
    </citation>
    <scope>NUCLEOTIDE SEQUENCE</scope>
</reference>
<gene>
    <name evidence="14" type="ORF">FPE_LOCUS2450</name>
</gene>
<dbReference type="GO" id="GO:0005524">
    <property type="term" value="F:ATP binding"/>
    <property type="evidence" value="ECO:0007669"/>
    <property type="project" value="InterPro"/>
</dbReference>
<comment type="similarity">
    <text evidence="3 10">Belongs to the class I-like SAM-binding methyltransferase superfamily. RsmB/NOP family.</text>
</comment>
<dbReference type="GO" id="GO:0070475">
    <property type="term" value="P:rRNA base methylation"/>
    <property type="evidence" value="ECO:0007669"/>
    <property type="project" value="TreeGrafter"/>
</dbReference>
<dbReference type="InterPro" id="IPR023267">
    <property type="entry name" value="RCMT"/>
</dbReference>
<evidence type="ECO:0000259" key="13">
    <source>
        <dbReference type="PROSITE" id="PS51686"/>
    </source>
</evidence>
<dbReference type="Pfam" id="PF03665">
    <property type="entry name" value="UPF0172"/>
    <property type="match status" value="1"/>
</dbReference>
<feature type="compositionally biased region" description="Basic and acidic residues" evidence="11">
    <location>
        <begin position="347"/>
        <end position="370"/>
    </location>
</feature>
<feature type="binding site" evidence="10">
    <location>
        <position position="598"/>
    </location>
    <ligand>
        <name>S-adenosyl-L-methionine</name>
        <dbReference type="ChEBI" id="CHEBI:59789"/>
    </ligand>
</feature>
<dbReference type="Gene3D" id="3.40.50.150">
    <property type="entry name" value="Vaccinia Virus protein VP39"/>
    <property type="match status" value="1"/>
</dbReference>
<dbReference type="NCBIfam" id="TIGR00446">
    <property type="entry name" value="nop2p"/>
    <property type="match status" value="1"/>
</dbReference>
<organism evidence="14 15">
    <name type="scientific">Fraxinus pennsylvanica</name>
    <dbReference type="NCBI Taxonomy" id="56036"/>
    <lineage>
        <taxon>Eukaryota</taxon>
        <taxon>Viridiplantae</taxon>
        <taxon>Streptophyta</taxon>
        <taxon>Embryophyta</taxon>
        <taxon>Tracheophyta</taxon>
        <taxon>Spermatophyta</taxon>
        <taxon>Magnoliopsida</taxon>
        <taxon>eudicotyledons</taxon>
        <taxon>Gunneridae</taxon>
        <taxon>Pentapetalae</taxon>
        <taxon>asterids</taxon>
        <taxon>lamiids</taxon>
        <taxon>Lamiales</taxon>
        <taxon>Oleaceae</taxon>
        <taxon>Oleeae</taxon>
        <taxon>Fraxinus</taxon>
    </lineage>
</organism>
<dbReference type="PANTHER" id="PTHR22807:SF30">
    <property type="entry name" value="28S RRNA (CYTOSINE(4447)-C(5))-METHYLTRANSFERASE-RELATED"/>
    <property type="match status" value="1"/>
</dbReference>
<evidence type="ECO:0000256" key="9">
    <source>
        <dbReference type="ARBA" id="ARBA00023242"/>
    </source>
</evidence>
<dbReference type="GO" id="GO:0072546">
    <property type="term" value="C:EMC complex"/>
    <property type="evidence" value="ECO:0007669"/>
    <property type="project" value="InterPro"/>
</dbReference>
<keyword evidence="7 10" id="KW-0949">S-adenosyl-L-methionine</keyword>
<evidence type="ECO:0000313" key="14">
    <source>
        <dbReference type="EMBL" id="CAI9755019.1"/>
    </source>
</evidence>
<evidence type="ECO:0000256" key="1">
    <source>
        <dbReference type="ARBA" id="ARBA00004604"/>
    </source>
</evidence>